<dbReference type="GO" id="GO:0030424">
    <property type="term" value="C:axon"/>
    <property type="evidence" value="ECO:0007669"/>
    <property type="project" value="TreeGrafter"/>
</dbReference>
<feature type="compositionally biased region" description="Basic and acidic residues" evidence="1">
    <location>
        <begin position="634"/>
        <end position="643"/>
    </location>
</feature>
<accession>A0A154P9P9</accession>
<keyword evidence="4" id="KW-1185">Reference proteome</keyword>
<dbReference type="PANTHER" id="PTHR31781">
    <property type="entry name" value="UNC80"/>
    <property type="match status" value="1"/>
</dbReference>
<organism evidence="3 4">
    <name type="scientific">Dufourea novaeangliae</name>
    <name type="common">Sweat bee</name>
    <dbReference type="NCBI Taxonomy" id="178035"/>
    <lineage>
        <taxon>Eukaryota</taxon>
        <taxon>Metazoa</taxon>
        <taxon>Ecdysozoa</taxon>
        <taxon>Arthropoda</taxon>
        <taxon>Hexapoda</taxon>
        <taxon>Insecta</taxon>
        <taxon>Pterygota</taxon>
        <taxon>Neoptera</taxon>
        <taxon>Endopterygota</taxon>
        <taxon>Hymenoptera</taxon>
        <taxon>Apocrita</taxon>
        <taxon>Aculeata</taxon>
        <taxon>Apoidea</taxon>
        <taxon>Anthophila</taxon>
        <taxon>Halictidae</taxon>
        <taxon>Rophitinae</taxon>
        <taxon>Dufourea</taxon>
    </lineage>
</organism>
<feature type="region of interest" description="Disordered" evidence="1">
    <location>
        <begin position="1071"/>
        <end position="1119"/>
    </location>
</feature>
<evidence type="ECO:0000313" key="3">
    <source>
        <dbReference type="EMBL" id="KZC08561.1"/>
    </source>
</evidence>
<sequence>MDGNKYVEVTITNPDVEIPLSDTEHVNSTLSTIEEYGKSHDCSLYSEEKHRGHITNSKGFKSNEECFEATAKRVHSPRNLSEPLDIDLLLRYYACNSSMEKSINKVFEKKGGKYDTFTTELYKDVDQGPLVELGAVDKVFELLERESSENVLSFVPLFRETIFKLQSLISRYNNKQLEHILLCDASIKICKHCGVISCSKSRKESVDCQRSSPRTSYFLNMQTLSSNISKNKDSKVYRVIEKFSPRKLQSTKRLEMPCDLQKLTGSTIYNRHRDNAKNGILTKENLTLKQENRLTTSSPQQVQITIAERENGIETKKARTLQNVISEKHSERHEKISLIKSNKITSNIEKAQKKQPNENDIKTDSVVNKLCNNAKPFKQEHWNDFDQFGDNVLRKEQENVVRSILYEKLKMDKPEFEVCTPLKNLQDLKNKGSQSLYPPNIDSIINTMTYLVHGCLDPVDTQQKEFVSQFHDRSWLQSRNYNNNHSFVLHASRDYNPQIDPTLYAYGESRHPDGTSFENKCEVFENILKRDGQSSSFTCPIEDDSLEHLSKALSSLVNSDQSDTTTFSSSSAENMIREWMKCPKNHRENSACIDRCEKAISSTPLIIGRDVKLQTPGTNDKCLYCSGTSIDKQRDIQTDDSRKQNHSSLSSSNDRARIHCPIGQIVSNIPGNNFKPKEKVESFGSKKFSTKQILGSLKSIKAVKSMKSNNKSSIKFPTLSDNNSSNSSVGNITRRINYNESSLRNLIDGEQKHGDVANTLFVYKKILENTEEMDWENFQLFIEKLHPSQKDLWRNICNIINNEAKRLADKGDGVTEVCIEISSVPRQGTMHEGRTCSNEIVFEMDMTLRDVERFLDRKLASTEKRQLDTLKRASEVIRVRNDDVCNRFHVVQNSLSTVFYKLIVFRYPSSMCTNKVISSTLPPLRATCSSVKTRQAIMKDFQTLGAIETTLLYILHWILLDAAEECAETETEAGNPFYYLFSIPTMTLFVYLFAPLCNHLKDIDFKTNLRLENGLKIWSAMCECRHPDTPCFTTHCRIKPQALWNRSFKYSKQHQMSDDVFVGGNIESPPSQSVSAFSDQSADKPSSTKQPDDDNTWVSSPKETIFPETIPEESSGAEDEHVVIFRLPSLSESEKAMDGGEGSIFHVAMGRTNDFSKSTLTIEQVTAISGLDTCRHYQEKSVNMGGTEKDKTDKYHKTDKESQDTLKTKASGTQKVDPSDSSTAGPISSAAVDVDIRSATFLDVAALRCLFVPQWQEEGVHWALQFLYHR</sequence>
<feature type="compositionally biased region" description="Basic and acidic residues" evidence="1">
    <location>
        <begin position="1187"/>
        <end position="1207"/>
    </location>
</feature>
<dbReference type="Proteomes" id="UP000076502">
    <property type="component" value="Unassembled WGS sequence"/>
</dbReference>
<dbReference type="GO" id="GO:0034703">
    <property type="term" value="C:cation channel complex"/>
    <property type="evidence" value="ECO:0007669"/>
    <property type="project" value="TreeGrafter"/>
</dbReference>
<dbReference type="AlphaFoldDB" id="A0A154P9P9"/>
<proteinExistence type="predicted"/>
<dbReference type="EMBL" id="KQ434850">
    <property type="protein sequence ID" value="KZC08561.1"/>
    <property type="molecule type" value="Genomic_DNA"/>
</dbReference>
<name>A0A154P9P9_DUFNO</name>
<dbReference type="STRING" id="178035.A0A154P9P9"/>
<dbReference type="GO" id="GO:0055080">
    <property type="term" value="P:monoatomic cation homeostasis"/>
    <property type="evidence" value="ECO:0007669"/>
    <property type="project" value="TreeGrafter"/>
</dbReference>
<reference evidence="3 4" key="1">
    <citation type="submission" date="2015-07" db="EMBL/GenBank/DDBJ databases">
        <title>The genome of Dufourea novaeangliae.</title>
        <authorList>
            <person name="Pan H."/>
            <person name="Kapheim K."/>
        </authorList>
    </citation>
    <scope>NUCLEOTIDE SEQUENCE [LARGE SCALE GENOMIC DNA]</scope>
    <source>
        <strain evidence="3">0120121106</strain>
        <tissue evidence="3">Whole body</tissue>
    </source>
</reference>
<dbReference type="InterPro" id="IPR031542">
    <property type="entry name" value="UNC80_N"/>
</dbReference>
<dbReference type="PANTHER" id="PTHR31781:SF1">
    <property type="entry name" value="PROTEIN UNC-80 HOMOLOG"/>
    <property type="match status" value="1"/>
</dbReference>
<dbReference type="OrthoDB" id="5584001at2759"/>
<dbReference type="GO" id="GO:0005261">
    <property type="term" value="F:monoatomic cation channel activity"/>
    <property type="evidence" value="ECO:0007669"/>
    <property type="project" value="TreeGrafter"/>
</dbReference>
<feature type="compositionally biased region" description="Polar residues" evidence="1">
    <location>
        <begin position="1208"/>
        <end position="1226"/>
    </location>
</feature>
<evidence type="ECO:0000256" key="1">
    <source>
        <dbReference type="SAM" id="MobiDB-lite"/>
    </source>
</evidence>
<evidence type="ECO:0000259" key="2">
    <source>
        <dbReference type="Pfam" id="PF15778"/>
    </source>
</evidence>
<feature type="domain" description="Cation channel complex component UNC80 N-terminal" evidence="2">
    <location>
        <begin position="890"/>
        <end position="1038"/>
    </location>
</feature>
<evidence type="ECO:0000313" key="4">
    <source>
        <dbReference type="Proteomes" id="UP000076502"/>
    </source>
</evidence>
<dbReference type="Pfam" id="PF15778">
    <property type="entry name" value="UNC80_N"/>
    <property type="match status" value="1"/>
</dbReference>
<gene>
    <name evidence="3" type="ORF">WN55_10908</name>
</gene>
<feature type="compositionally biased region" description="Polar residues" evidence="1">
    <location>
        <begin position="1071"/>
        <end position="1089"/>
    </location>
</feature>
<feature type="region of interest" description="Disordered" evidence="1">
    <location>
        <begin position="634"/>
        <end position="654"/>
    </location>
</feature>
<protein>
    <submittedName>
        <fullName evidence="3">Protein unc-80 like protein</fullName>
    </submittedName>
</protein>
<feature type="region of interest" description="Disordered" evidence="1">
    <location>
        <begin position="1182"/>
        <end position="1227"/>
    </location>
</feature>